<evidence type="ECO:0000313" key="2">
    <source>
        <dbReference type="EMBL" id="CAD6187905.1"/>
    </source>
</evidence>
<dbReference type="PANTHER" id="PTHR46141:SF1">
    <property type="entry name" value="SODIUM LEAK CHANNEL NALCN"/>
    <property type="match status" value="1"/>
</dbReference>
<organism evidence="2 3">
    <name type="scientific">Caenorhabditis auriculariae</name>
    <dbReference type="NCBI Taxonomy" id="2777116"/>
    <lineage>
        <taxon>Eukaryota</taxon>
        <taxon>Metazoa</taxon>
        <taxon>Ecdysozoa</taxon>
        <taxon>Nematoda</taxon>
        <taxon>Chromadorea</taxon>
        <taxon>Rhabditida</taxon>
        <taxon>Rhabditina</taxon>
        <taxon>Rhabditomorpha</taxon>
        <taxon>Rhabditoidea</taxon>
        <taxon>Rhabditidae</taxon>
        <taxon>Peloderinae</taxon>
        <taxon>Caenorhabditis</taxon>
    </lineage>
</organism>
<gene>
    <name evidence="2" type="ORF">CAUJ_LOCUS3824</name>
</gene>
<dbReference type="PANTHER" id="PTHR46141">
    <property type="entry name" value="SODIUM LEAK CHANNEL NON-SELECTIVE PROTEIN"/>
    <property type="match status" value="1"/>
</dbReference>
<sequence>MALERRAAINLRPTSDDGFARLLRACFMALVNREVDTSMYRIATQVNRRIVIGGHLYATGYYLYGTWIVPVRRLSTAPRCRCFDSRQVAIGHARILFMLSYRSVDIRKSLQLEELLQREDLEYVIEEEVAKHTIRTWLENCLRSIKARQNNAVASPIPCHKPLQVQGGERRIANAASHMSFSHPGEVPTKSITVMKVFFMKKNQRSQIIDDVAPQEDDMEATDGSGKRRVRGNSVSDVVLEEGN</sequence>
<dbReference type="Proteomes" id="UP000835052">
    <property type="component" value="Unassembled WGS sequence"/>
</dbReference>
<dbReference type="GO" id="GO:0032230">
    <property type="term" value="P:positive regulation of synaptic transmission, GABAergic"/>
    <property type="evidence" value="ECO:0007669"/>
    <property type="project" value="TreeGrafter"/>
</dbReference>
<dbReference type="GO" id="GO:0032224">
    <property type="term" value="P:positive regulation of synaptic transmission, cholinergic"/>
    <property type="evidence" value="ECO:0007669"/>
    <property type="project" value="TreeGrafter"/>
</dbReference>
<comment type="caution">
    <text evidence="2">The sequence shown here is derived from an EMBL/GenBank/DDBJ whole genome shotgun (WGS) entry which is preliminary data.</text>
</comment>
<dbReference type="GO" id="GO:0005886">
    <property type="term" value="C:plasma membrane"/>
    <property type="evidence" value="ECO:0007669"/>
    <property type="project" value="TreeGrafter"/>
</dbReference>
<dbReference type="EMBL" id="CAJGYM010000007">
    <property type="protein sequence ID" value="CAD6187905.1"/>
    <property type="molecule type" value="Genomic_DNA"/>
</dbReference>
<evidence type="ECO:0000313" key="3">
    <source>
        <dbReference type="Proteomes" id="UP000835052"/>
    </source>
</evidence>
<evidence type="ECO:0000256" key="1">
    <source>
        <dbReference type="SAM" id="MobiDB-lite"/>
    </source>
</evidence>
<keyword evidence="3" id="KW-1185">Reference proteome</keyword>
<dbReference type="OrthoDB" id="10069766at2759"/>
<dbReference type="InterPro" id="IPR028823">
    <property type="entry name" value="NALCN"/>
</dbReference>
<dbReference type="GO" id="GO:0005261">
    <property type="term" value="F:monoatomic cation channel activity"/>
    <property type="evidence" value="ECO:0007669"/>
    <property type="project" value="InterPro"/>
</dbReference>
<dbReference type="AlphaFoldDB" id="A0A8S1GX28"/>
<proteinExistence type="predicted"/>
<protein>
    <submittedName>
        <fullName evidence="2">Uncharacterized protein</fullName>
    </submittedName>
</protein>
<accession>A0A8S1GX28</accession>
<feature type="region of interest" description="Disordered" evidence="1">
    <location>
        <begin position="213"/>
        <end position="244"/>
    </location>
</feature>
<reference evidence="2" key="1">
    <citation type="submission" date="2020-10" db="EMBL/GenBank/DDBJ databases">
        <authorList>
            <person name="Kikuchi T."/>
        </authorList>
    </citation>
    <scope>NUCLEOTIDE SEQUENCE</scope>
    <source>
        <strain evidence="2">NKZ352</strain>
    </source>
</reference>
<name>A0A8S1GX28_9PELO</name>